<dbReference type="PANTHER" id="PTHR47165">
    <property type="entry name" value="OS03G0429900 PROTEIN"/>
    <property type="match status" value="1"/>
</dbReference>
<evidence type="ECO:0000256" key="5">
    <source>
        <dbReference type="ARBA" id="ARBA00023242"/>
    </source>
</evidence>
<evidence type="ECO:0000313" key="9">
    <source>
        <dbReference type="EMBL" id="KAG5535228.1"/>
    </source>
</evidence>
<protein>
    <recommendedName>
        <fullName evidence="11">Replication factor A C-terminal domain-containing protein</fullName>
    </recommendedName>
</protein>
<evidence type="ECO:0000259" key="8">
    <source>
        <dbReference type="Pfam" id="PF08646"/>
    </source>
</evidence>
<keyword evidence="5" id="KW-0539">Nucleus</keyword>
<comment type="caution">
    <text evidence="9">The sequence shown here is derived from an EMBL/GenBank/DDBJ whole genome shotgun (WGS) entry which is preliminary data.</text>
</comment>
<comment type="subcellular location">
    <subcellularLocation>
        <location evidence="1">Nucleus</location>
    </subcellularLocation>
</comment>
<reference evidence="9" key="1">
    <citation type="submission" date="2020-08" db="EMBL/GenBank/DDBJ databases">
        <title>Plant Genome Project.</title>
        <authorList>
            <person name="Zhang R.-G."/>
        </authorList>
    </citation>
    <scope>NUCLEOTIDE SEQUENCE</scope>
    <source>
        <strain evidence="9">WSP0</strain>
        <tissue evidence="9">Leaf</tissue>
    </source>
</reference>
<feature type="domain" description="Replication protein A 70 kDa DNA-binding subunit B/D first OB fold" evidence="7">
    <location>
        <begin position="347"/>
        <end position="445"/>
    </location>
</feature>
<dbReference type="SUPFAM" id="SSF101936">
    <property type="entry name" value="DNA-binding pseudobarrel domain"/>
    <property type="match status" value="1"/>
</dbReference>
<dbReference type="GO" id="GO:0003677">
    <property type="term" value="F:DNA binding"/>
    <property type="evidence" value="ECO:0007669"/>
    <property type="project" value="UniProtKB-KW"/>
</dbReference>
<proteinExistence type="predicted"/>
<feature type="compositionally biased region" description="Polar residues" evidence="6">
    <location>
        <begin position="750"/>
        <end position="759"/>
    </location>
</feature>
<dbReference type="InterPro" id="IPR015300">
    <property type="entry name" value="DNA-bd_pseudobarrel_sf"/>
</dbReference>
<gene>
    <name evidence="9" type="ORF">RHGRI_023118</name>
</gene>
<evidence type="ECO:0008006" key="11">
    <source>
        <dbReference type="Google" id="ProtNLM"/>
    </source>
</evidence>
<evidence type="ECO:0000256" key="2">
    <source>
        <dbReference type="ARBA" id="ARBA00023015"/>
    </source>
</evidence>
<dbReference type="InterPro" id="IPR013955">
    <property type="entry name" value="Rep_factor-A_C"/>
</dbReference>
<dbReference type="InterPro" id="IPR012340">
    <property type="entry name" value="NA-bd_OB-fold"/>
</dbReference>
<keyword evidence="3" id="KW-0238">DNA-binding</keyword>
<feature type="compositionally biased region" description="Basic residues" evidence="6">
    <location>
        <begin position="774"/>
        <end position="786"/>
    </location>
</feature>
<dbReference type="GO" id="GO:0005634">
    <property type="term" value="C:nucleus"/>
    <property type="evidence" value="ECO:0007669"/>
    <property type="project" value="UniProtKB-SubCell"/>
</dbReference>
<dbReference type="Pfam" id="PF08646">
    <property type="entry name" value="Rep_fac-A_C"/>
    <property type="match status" value="1"/>
</dbReference>
<dbReference type="InterPro" id="IPR003871">
    <property type="entry name" value="RFA1B/D_OB_1st"/>
</dbReference>
<keyword evidence="10" id="KW-1185">Reference proteome</keyword>
<dbReference type="Gene3D" id="2.40.50.140">
    <property type="entry name" value="Nucleic acid-binding proteins"/>
    <property type="match status" value="2"/>
</dbReference>
<organism evidence="9 10">
    <name type="scientific">Rhododendron griersonianum</name>
    <dbReference type="NCBI Taxonomy" id="479676"/>
    <lineage>
        <taxon>Eukaryota</taxon>
        <taxon>Viridiplantae</taxon>
        <taxon>Streptophyta</taxon>
        <taxon>Embryophyta</taxon>
        <taxon>Tracheophyta</taxon>
        <taxon>Spermatophyta</taxon>
        <taxon>Magnoliopsida</taxon>
        <taxon>eudicotyledons</taxon>
        <taxon>Gunneridae</taxon>
        <taxon>Pentapetalae</taxon>
        <taxon>asterids</taxon>
        <taxon>Ericales</taxon>
        <taxon>Ericaceae</taxon>
        <taxon>Ericoideae</taxon>
        <taxon>Rhodoreae</taxon>
        <taxon>Rhododendron</taxon>
    </lineage>
</organism>
<keyword evidence="4" id="KW-0804">Transcription</keyword>
<feature type="region of interest" description="Disordered" evidence="6">
    <location>
        <begin position="708"/>
        <end position="786"/>
    </location>
</feature>
<dbReference type="SUPFAM" id="SSF50249">
    <property type="entry name" value="Nucleic acid-binding proteins"/>
    <property type="match status" value="2"/>
</dbReference>
<evidence type="ECO:0000256" key="4">
    <source>
        <dbReference type="ARBA" id="ARBA00023163"/>
    </source>
</evidence>
<sequence length="786" mass="89329">MLASTCPPFISIETQKRNNSLQQRGSDYYLVSAFGNRVLVGTSIPRGRKNLIYFGNRNFIIRYSNIYHLGKKFRWSKCEDFRNWINTLINSVPKFIQPHMRPIHKLDPPDASSGKSQCWLLKDIYIADGGKCLKFPKFFHPSVLASPHGVAAIYSGILVYYVRIDNHELTLGWYDIVADHKFGGDYTILLASVGHLLFDLYIFDEEGCQVKYPWTTTAAINHPNAPPNWDPIEAQSYATGCAIFTGCMPSAFRSMGHELRFHKKLTNGDLVALELCQSVKQFAKELEMNTFMLVARQRIWEIQHIAGYLVGHGWYAYVAAHSLRCNDTLIFSLDSHLRLPQMASNVKMLKDMVTGDSNWTAEVMVIEKGFPRLTEKNRLYQKLVFIDSEGTKIQGTIFQEDMSVLKDTLKIYHTYTISNAVVNDTPPKHRVIDNDHQWLLYGRTPIEEVEVKSLSIRALKYNFIPLTDLGEHTNSREGIGVKFQTRGSTTFIFDPALPEANTLKSWCIAHSAALKKIPLVELYQLGLVRSSKPHQSQIITVNRLPTTVNTQETHWVKVVCKVTDWNQRFYYMSCSKCIKATAAQIDAPFWCNYCKERVHPTPRCRFQIQLSDSTGYIIATAFGEQADSMFSITGDYLRNNMHEGILSDPAKEKLATGIEYAVHLRAYKYAPRDVELCLFSIHTFTAVTEIIDDQDDFQLLLLQTPSPKKQRLDETEAQTSVPIPKASTPAMQTAEPTEPFAPKVHPLPTTMESDATTEPSESDPMEDTIAASKNPRKHRTLKNKKD</sequence>
<accession>A0AAV6J5P1</accession>
<dbReference type="PANTHER" id="PTHR47165:SF4">
    <property type="entry name" value="OS03G0429900 PROTEIN"/>
    <property type="match status" value="1"/>
</dbReference>
<evidence type="ECO:0000259" key="7">
    <source>
        <dbReference type="Pfam" id="PF02721"/>
    </source>
</evidence>
<evidence type="ECO:0000313" key="10">
    <source>
        <dbReference type="Proteomes" id="UP000823749"/>
    </source>
</evidence>
<evidence type="ECO:0000256" key="1">
    <source>
        <dbReference type="ARBA" id="ARBA00004123"/>
    </source>
</evidence>
<dbReference type="Pfam" id="PF02721">
    <property type="entry name" value="DUF223"/>
    <property type="match status" value="1"/>
</dbReference>
<dbReference type="AlphaFoldDB" id="A0AAV6J5P1"/>
<evidence type="ECO:0000256" key="6">
    <source>
        <dbReference type="SAM" id="MobiDB-lite"/>
    </source>
</evidence>
<keyword evidence="2" id="KW-0805">Transcription regulation</keyword>
<feature type="domain" description="Replication factor A C-terminal" evidence="8">
    <location>
        <begin position="560"/>
        <end position="642"/>
    </location>
</feature>
<dbReference type="EMBL" id="JACTNZ010000008">
    <property type="protein sequence ID" value="KAG5535228.1"/>
    <property type="molecule type" value="Genomic_DNA"/>
</dbReference>
<dbReference type="Proteomes" id="UP000823749">
    <property type="component" value="Chromosome 8"/>
</dbReference>
<evidence type="ECO:0000256" key="3">
    <source>
        <dbReference type="ARBA" id="ARBA00023125"/>
    </source>
</evidence>
<name>A0AAV6J5P1_9ERIC</name>